<organism evidence="1 2">
    <name type="scientific">Rangifer tarandus platyrhynchus</name>
    <name type="common">Svalbard reindeer</name>
    <dbReference type="NCBI Taxonomy" id="3082113"/>
    <lineage>
        <taxon>Eukaryota</taxon>
        <taxon>Metazoa</taxon>
        <taxon>Chordata</taxon>
        <taxon>Craniata</taxon>
        <taxon>Vertebrata</taxon>
        <taxon>Euteleostomi</taxon>
        <taxon>Mammalia</taxon>
        <taxon>Eutheria</taxon>
        <taxon>Laurasiatheria</taxon>
        <taxon>Artiodactyla</taxon>
        <taxon>Ruminantia</taxon>
        <taxon>Pecora</taxon>
        <taxon>Cervidae</taxon>
        <taxon>Odocoileinae</taxon>
        <taxon>Rangifer</taxon>
    </lineage>
</organism>
<dbReference type="EMBL" id="OX596096">
    <property type="protein sequence ID" value="CAM9537004.1"/>
    <property type="molecule type" value="Genomic_DNA"/>
</dbReference>
<gene>
    <name evidence="1" type="ORF">MRATA1EN22A_LOCUS3906</name>
</gene>
<evidence type="ECO:0000313" key="1">
    <source>
        <dbReference type="EMBL" id="CAM9537004.1"/>
    </source>
</evidence>
<reference evidence="1" key="2">
    <citation type="submission" date="2025-03" db="EMBL/GenBank/DDBJ databases">
        <authorList>
            <consortium name="ELIXIR-Norway"/>
            <consortium name="Elixir Norway"/>
        </authorList>
    </citation>
    <scope>NUCLEOTIDE SEQUENCE</scope>
</reference>
<proteinExistence type="predicted"/>
<name>A0AC59YB07_RANTA</name>
<sequence length="187" mass="21631">MDELYSIVCIDVIFFIHSSVDGYLGCFYLLAFVTRLLQKLMYKYLFEYVFSYFGYILRGFSGGAMVRICLPMQEMQEMWVRSLGQEDPLLPGANTRDPIHDKVMRRKPDGQGGSGSQGFRKAAPGAHLKDDLCLSDACLNGLLPNFCDTGRKAFPDLFPNKNQFRTLINKFPRWWYFMRLFRVKGVF</sequence>
<accession>A0AC59YB07</accession>
<reference evidence="1" key="1">
    <citation type="submission" date="2023-05" db="EMBL/GenBank/DDBJ databases">
        <authorList>
            <consortium name="ELIXIR-Norway"/>
        </authorList>
    </citation>
    <scope>NUCLEOTIDE SEQUENCE</scope>
</reference>
<dbReference type="Proteomes" id="UP001162501">
    <property type="component" value="Chromosome 12"/>
</dbReference>
<evidence type="ECO:0000313" key="2">
    <source>
        <dbReference type="Proteomes" id="UP001162501"/>
    </source>
</evidence>
<protein>
    <submittedName>
        <fullName evidence="1">Uncharacterized protein</fullName>
    </submittedName>
</protein>